<evidence type="ECO:0000256" key="1">
    <source>
        <dbReference type="SAM" id="Phobius"/>
    </source>
</evidence>
<dbReference type="OrthoDB" id="9761723at2"/>
<keyword evidence="1" id="KW-0472">Membrane</keyword>
<protein>
    <recommendedName>
        <fullName evidence="4">SGNH/GDSL hydrolase family protein</fullName>
    </recommendedName>
</protein>
<evidence type="ECO:0000313" key="3">
    <source>
        <dbReference type="Proteomes" id="UP000316614"/>
    </source>
</evidence>
<dbReference type="KEGG" id="echi:FKX85_03840"/>
<sequence length="320" mass="37899">MRKFLINIAAYVFPLALVFIPMEMYLRDNIYQAKSDYLENHMEEIEALILGPSYSWRAINPVSMEIPTVSLAHEASAINTNLMLFDKFSPQLPRLKYVLFDLSLGYMENDNDDRWESNHLFNIYYDIQNYEPDVKNNFLLTANFRFYVKLFCAYMKDKKNVERFNESGFIYEVSDYNNLFGEYEYDTARLRASGELFKRLSFQNSIHDECYFKNEKLLVDMVEKCKVRGIQVVFIAPPKFCLNNNAATPEVIERRDRFLTTYVDDDQVVFWNYEHVLEDNPHYFLDNTHLNPQGAEIFTEILNKRLSGLHLSRRQAQDTN</sequence>
<dbReference type="RefSeq" id="WP_141613477.1">
    <property type="nucleotide sequence ID" value="NZ_CP041253.1"/>
</dbReference>
<proteinExistence type="predicted"/>
<organism evidence="2 3">
    <name type="scientific">Echinicola soli</name>
    <dbReference type="NCBI Taxonomy" id="2591634"/>
    <lineage>
        <taxon>Bacteria</taxon>
        <taxon>Pseudomonadati</taxon>
        <taxon>Bacteroidota</taxon>
        <taxon>Cytophagia</taxon>
        <taxon>Cytophagales</taxon>
        <taxon>Cyclobacteriaceae</taxon>
        <taxon>Echinicola</taxon>
    </lineage>
</organism>
<dbReference type="Proteomes" id="UP000316614">
    <property type="component" value="Chromosome"/>
</dbReference>
<gene>
    <name evidence="2" type="ORF">FKX85_03840</name>
</gene>
<dbReference type="InterPro" id="IPR036514">
    <property type="entry name" value="SGNH_hydro_sf"/>
</dbReference>
<name>A0A514CEG1_9BACT</name>
<keyword evidence="1" id="KW-0812">Transmembrane</keyword>
<feature type="transmembrane region" description="Helical" evidence="1">
    <location>
        <begin position="6"/>
        <end position="26"/>
    </location>
</feature>
<dbReference type="GO" id="GO:0016788">
    <property type="term" value="F:hydrolase activity, acting on ester bonds"/>
    <property type="evidence" value="ECO:0007669"/>
    <property type="project" value="UniProtKB-ARBA"/>
</dbReference>
<keyword evidence="1" id="KW-1133">Transmembrane helix</keyword>
<evidence type="ECO:0008006" key="4">
    <source>
        <dbReference type="Google" id="ProtNLM"/>
    </source>
</evidence>
<keyword evidence="3" id="KW-1185">Reference proteome</keyword>
<accession>A0A514CEG1</accession>
<dbReference type="SUPFAM" id="SSF52266">
    <property type="entry name" value="SGNH hydrolase"/>
    <property type="match status" value="1"/>
</dbReference>
<evidence type="ECO:0000313" key="2">
    <source>
        <dbReference type="EMBL" id="QDH78217.1"/>
    </source>
</evidence>
<dbReference type="EMBL" id="CP041253">
    <property type="protein sequence ID" value="QDH78217.1"/>
    <property type="molecule type" value="Genomic_DNA"/>
</dbReference>
<reference evidence="2 3" key="1">
    <citation type="submission" date="2019-06" db="EMBL/GenBank/DDBJ databases">
        <title>Echinicola alkalisoli sp. nov. isolated from saline soil.</title>
        <authorList>
            <person name="Sun J.-Q."/>
            <person name="Xu L."/>
        </authorList>
    </citation>
    <scope>NUCLEOTIDE SEQUENCE [LARGE SCALE GENOMIC DNA]</scope>
    <source>
        <strain evidence="2 3">LN3S3</strain>
    </source>
</reference>
<dbReference type="AlphaFoldDB" id="A0A514CEG1"/>
<dbReference type="Gene3D" id="3.40.50.1110">
    <property type="entry name" value="SGNH hydrolase"/>
    <property type="match status" value="1"/>
</dbReference>